<dbReference type="InterPro" id="IPR000843">
    <property type="entry name" value="HTH_LacI"/>
</dbReference>
<dbReference type="Gene3D" id="1.10.260.40">
    <property type="entry name" value="lambda repressor-like DNA-binding domains"/>
    <property type="match status" value="1"/>
</dbReference>
<dbReference type="PROSITE" id="PS50932">
    <property type="entry name" value="HTH_LACI_2"/>
    <property type="match status" value="1"/>
</dbReference>
<evidence type="ECO:0000256" key="2">
    <source>
        <dbReference type="ARBA" id="ARBA00023125"/>
    </source>
</evidence>
<dbReference type="PANTHER" id="PTHR30146">
    <property type="entry name" value="LACI-RELATED TRANSCRIPTIONAL REPRESSOR"/>
    <property type="match status" value="1"/>
</dbReference>
<keyword evidence="3" id="KW-0804">Transcription</keyword>
<dbReference type="Gene3D" id="3.40.50.2300">
    <property type="match status" value="2"/>
</dbReference>
<dbReference type="SUPFAM" id="SSF53822">
    <property type="entry name" value="Periplasmic binding protein-like I"/>
    <property type="match status" value="1"/>
</dbReference>
<keyword evidence="7" id="KW-1185">Reference proteome</keyword>
<dbReference type="SUPFAM" id="SSF47413">
    <property type="entry name" value="lambda repressor-like DNA-binding domains"/>
    <property type="match status" value="1"/>
</dbReference>
<evidence type="ECO:0000256" key="3">
    <source>
        <dbReference type="ARBA" id="ARBA00023163"/>
    </source>
</evidence>
<dbReference type="InterPro" id="IPR028082">
    <property type="entry name" value="Peripla_BP_I"/>
</dbReference>
<evidence type="ECO:0000256" key="4">
    <source>
        <dbReference type="SAM" id="MobiDB-lite"/>
    </source>
</evidence>
<proteinExistence type="predicted"/>
<evidence type="ECO:0000313" key="6">
    <source>
        <dbReference type="EMBL" id="VEG74685.1"/>
    </source>
</evidence>
<dbReference type="EMBL" id="LR134363">
    <property type="protein sequence ID" value="VEG74685.1"/>
    <property type="molecule type" value="Genomic_DNA"/>
</dbReference>
<dbReference type="GO" id="GO:0000976">
    <property type="term" value="F:transcription cis-regulatory region binding"/>
    <property type="evidence" value="ECO:0007669"/>
    <property type="project" value="TreeGrafter"/>
</dbReference>
<keyword evidence="2" id="KW-0238">DNA-binding</keyword>
<dbReference type="KEGG" id="asla:NCTC11923_01323"/>
<protein>
    <submittedName>
        <fullName evidence="6">Degradation activator</fullName>
    </submittedName>
</protein>
<accession>A0A448KCP1</accession>
<dbReference type="CDD" id="cd01392">
    <property type="entry name" value="HTH_LacI"/>
    <property type="match status" value="1"/>
</dbReference>
<dbReference type="Pfam" id="PF00356">
    <property type="entry name" value="LacI"/>
    <property type="match status" value="1"/>
</dbReference>
<evidence type="ECO:0000313" key="7">
    <source>
        <dbReference type="Proteomes" id="UP000276899"/>
    </source>
</evidence>
<feature type="region of interest" description="Disordered" evidence="4">
    <location>
        <begin position="320"/>
        <end position="357"/>
    </location>
</feature>
<dbReference type="Proteomes" id="UP000276899">
    <property type="component" value="Chromosome"/>
</dbReference>
<dbReference type="Pfam" id="PF13377">
    <property type="entry name" value="Peripla_BP_3"/>
    <property type="match status" value="1"/>
</dbReference>
<sequence length="357" mass="37224">MSSSQRRRYVTQADVAREAGVSRPLVSLVMKGSPHVSDDKRQRVLQAAAELGYLGNGLATSLAGNRSHCIIGFLAQALSNPVFVDVHDGLAEELMAAGHRVVVMQGGMDPAQEDRSLRDLVALRPDGVVLAGYAGSTGALRAALHSLPVVCVTRDVPEAGVDSVVGDDDAAAREVTERLIALGHRRIAHVPLPASIPYEDRARSYAATMRDHGLEPLLIPTDQVSSASAARAVREAIDASLRAGEPLPTALFCGNDVLALGALDAVRERGLRVPEDISIVGFDDTEIAGRLGLSSVNQHSRELGRLAASILVARIGGGAAEKEAGPGAGEDDAANDAGSVHRLAPTFVPRASIGPPP</sequence>
<dbReference type="STRING" id="1278298.GCA_000428685_02515"/>
<gene>
    <name evidence="6" type="primary">degA_2</name>
    <name evidence="6" type="ORF">NCTC11923_01323</name>
</gene>
<reference evidence="6 7" key="1">
    <citation type="submission" date="2018-12" db="EMBL/GenBank/DDBJ databases">
        <authorList>
            <consortium name="Pathogen Informatics"/>
        </authorList>
    </citation>
    <scope>NUCLEOTIDE SEQUENCE [LARGE SCALE GENOMIC DNA]</scope>
    <source>
        <strain evidence="6 7">NCTC11923</strain>
    </source>
</reference>
<dbReference type="InterPro" id="IPR010982">
    <property type="entry name" value="Lambda_DNA-bd_dom_sf"/>
</dbReference>
<organism evidence="6 7">
    <name type="scientific">Actinomyces slackii</name>
    <dbReference type="NCBI Taxonomy" id="52774"/>
    <lineage>
        <taxon>Bacteria</taxon>
        <taxon>Bacillati</taxon>
        <taxon>Actinomycetota</taxon>
        <taxon>Actinomycetes</taxon>
        <taxon>Actinomycetales</taxon>
        <taxon>Actinomycetaceae</taxon>
        <taxon>Actinomyces</taxon>
    </lineage>
</organism>
<dbReference type="AlphaFoldDB" id="A0A448KCP1"/>
<dbReference type="CDD" id="cd06267">
    <property type="entry name" value="PBP1_LacI_sugar_binding-like"/>
    <property type="match status" value="1"/>
</dbReference>
<dbReference type="PANTHER" id="PTHR30146:SF109">
    <property type="entry name" value="HTH-TYPE TRANSCRIPTIONAL REGULATOR GALS"/>
    <property type="match status" value="1"/>
</dbReference>
<evidence type="ECO:0000259" key="5">
    <source>
        <dbReference type="PROSITE" id="PS50932"/>
    </source>
</evidence>
<dbReference type="GO" id="GO:0003700">
    <property type="term" value="F:DNA-binding transcription factor activity"/>
    <property type="evidence" value="ECO:0007669"/>
    <property type="project" value="TreeGrafter"/>
</dbReference>
<dbReference type="InterPro" id="IPR046335">
    <property type="entry name" value="LacI/GalR-like_sensor"/>
</dbReference>
<dbReference type="SMART" id="SM00354">
    <property type="entry name" value="HTH_LACI"/>
    <property type="match status" value="1"/>
</dbReference>
<feature type="domain" description="HTH lacI-type" evidence="5">
    <location>
        <begin position="10"/>
        <end position="64"/>
    </location>
</feature>
<name>A0A448KCP1_9ACTO</name>
<keyword evidence="1" id="KW-0805">Transcription regulation</keyword>
<evidence type="ECO:0000256" key="1">
    <source>
        <dbReference type="ARBA" id="ARBA00023015"/>
    </source>
</evidence>
<dbReference type="RefSeq" id="WP_051281305.1">
    <property type="nucleotide sequence ID" value="NZ_LR134363.1"/>
</dbReference>